<proteinExistence type="predicted"/>
<evidence type="ECO:0000313" key="9">
    <source>
        <dbReference type="Proteomes" id="UP001307889"/>
    </source>
</evidence>
<evidence type="ECO:0000313" key="8">
    <source>
        <dbReference type="EMBL" id="BET02216.1"/>
    </source>
</evidence>
<dbReference type="Gene3D" id="3.30.40.10">
    <property type="entry name" value="Zinc/RING finger domain, C3HC4 (zinc finger)"/>
    <property type="match status" value="1"/>
</dbReference>
<evidence type="ECO:0000256" key="2">
    <source>
        <dbReference type="ARBA" id="ARBA00022771"/>
    </source>
</evidence>
<name>A0ABN7BCV9_9HEMI</name>
<keyword evidence="3" id="KW-0862">Zinc</keyword>
<dbReference type="PANTHER" id="PTHR23280:SF13">
    <property type="entry name" value="E3 UBIQUITIN-PROTEIN LIGASE MYLIP"/>
    <property type="match status" value="1"/>
</dbReference>
<dbReference type="Gene3D" id="1.20.80.10">
    <property type="match status" value="1"/>
</dbReference>
<dbReference type="InterPro" id="IPR019749">
    <property type="entry name" value="Band_41_domain"/>
</dbReference>
<accession>A0ABN7BCV9</accession>
<dbReference type="Pfam" id="PF00373">
    <property type="entry name" value="FERM_M"/>
    <property type="match status" value="1"/>
</dbReference>
<dbReference type="PANTHER" id="PTHR23280">
    <property type="entry name" value="4.1 G PROTEIN"/>
    <property type="match status" value="1"/>
</dbReference>
<dbReference type="CDD" id="cd14473">
    <property type="entry name" value="FERM_B-lobe"/>
    <property type="match status" value="1"/>
</dbReference>
<dbReference type="SUPFAM" id="SSF50729">
    <property type="entry name" value="PH domain-like"/>
    <property type="match status" value="1"/>
</dbReference>
<keyword evidence="9" id="KW-1185">Reference proteome</keyword>
<dbReference type="SMART" id="SM00295">
    <property type="entry name" value="B41"/>
    <property type="match status" value="1"/>
</dbReference>
<comment type="subcellular location">
    <subcellularLocation>
        <location evidence="1">Cell junction</location>
    </subcellularLocation>
</comment>
<organism evidence="8 9">
    <name type="scientific">Nesidiocoris tenuis</name>
    <dbReference type="NCBI Taxonomy" id="355587"/>
    <lineage>
        <taxon>Eukaryota</taxon>
        <taxon>Metazoa</taxon>
        <taxon>Ecdysozoa</taxon>
        <taxon>Arthropoda</taxon>
        <taxon>Hexapoda</taxon>
        <taxon>Insecta</taxon>
        <taxon>Pterygota</taxon>
        <taxon>Neoptera</taxon>
        <taxon>Paraneoptera</taxon>
        <taxon>Hemiptera</taxon>
        <taxon>Heteroptera</taxon>
        <taxon>Panheteroptera</taxon>
        <taxon>Cimicomorpha</taxon>
        <taxon>Miridae</taxon>
        <taxon>Dicyphina</taxon>
        <taxon>Nesidiocoris</taxon>
    </lineage>
</organism>
<dbReference type="Pfam" id="PF09379">
    <property type="entry name" value="FERM_N"/>
    <property type="match status" value="1"/>
</dbReference>
<dbReference type="Proteomes" id="UP001307889">
    <property type="component" value="Chromosome 14"/>
</dbReference>
<feature type="domain" description="RING-type" evidence="7">
    <location>
        <begin position="375"/>
        <end position="410"/>
    </location>
</feature>
<evidence type="ECO:0000259" key="7">
    <source>
        <dbReference type="PROSITE" id="PS50089"/>
    </source>
</evidence>
<dbReference type="InterPro" id="IPR013083">
    <property type="entry name" value="Znf_RING/FYVE/PHD"/>
</dbReference>
<dbReference type="SUPFAM" id="SSF47031">
    <property type="entry name" value="Second domain of FERM"/>
    <property type="match status" value="1"/>
</dbReference>
<keyword evidence="4" id="KW-0965">Cell junction</keyword>
<dbReference type="InterPro" id="IPR029071">
    <property type="entry name" value="Ubiquitin-like_domsf"/>
</dbReference>
<dbReference type="SUPFAM" id="SSF57850">
    <property type="entry name" value="RING/U-box"/>
    <property type="match status" value="1"/>
</dbReference>
<evidence type="ECO:0000256" key="5">
    <source>
        <dbReference type="PROSITE-ProRule" id="PRU00175"/>
    </source>
</evidence>
<dbReference type="Pfam" id="PF13920">
    <property type="entry name" value="zf-C3HC4_3"/>
    <property type="match status" value="1"/>
</dbReference>
<gene>
    <name evidence="8" type="ORF">NTJ_15034</name>
</gene>
<sequence>MYCYVVQPNGVVLEVQIEHKSKGQDVLEKVCEVLGIRTEMDYFGLKYHQNGKPANSELWLNLRNSVERQVGHVPPIRFRLKVKFWVPPHLVLQESTRHQMCNQVKEEVLEGRLHPTTRESKVRLAALLCQVESQEPTWSATRYRHWAKILLGESEDDVCELTQMHGEFENMKRSAAEYWVLNEVSSLDEFGEEIYEVKNMRLGIGPNGVSIYQAPGSGHPEHMQIPYTSILSTSTLRSKFQIWFLSETHSEEAMEIKCDSNATASCLYRALTERHDFYSCDTVRGAVTSQYIRDLKGTIASIFNESTPLGKKYVFDIRRTCREVHDDARRALYTTHGANCIGAACTDVGPSCANSESAGVAAEKLLNSVRELFTCRVCMDKEIDAVFFPCAHVVCCSGCCSKLDSCPLCRAPVESSHKLYLPHIP</sequence>
<evidence type="ECO:0000256" key="1">
    <source>
        <dbReference type="ARBA" id="ARBA00004282"/>
    </source>
</evidence>
<keyword evidence="2 5" id="KW-0479">Metal-binding</keyword>
<feature type="domain" description="FERM" evidence="6">
    <location>
        <begin position="1"/>
        <end position="282"/>
    </location>
</feature>
<evidence type="ECO:0000256" key="4">
    <source>
        <dbReference type="ARBA" id="ARBA00022949"/>
    </source>
</evidence>
<dbReference type="InterPro" id="IPR001841">
    <property type="entry name" value="Znf_RING"/>
</dbReference>
<evidence type="ECO:0000259" key="6">
    <source>
        <dbReference type="PROSITE" id="PS50057"/>
    </source>
</evidence>
<dbReference type="PROSITE" id="PS50089">
    <property type="entry name" value="ZF_RING_2"/>
    <property type="match status" value="1"/>
</dbReference>
<reference evidence="8 9" key="1">
    <citation type="submission" date="2023-09" db="EMBL/GenBank/DDBJ databases">
        <title>Nesidiocoris tenuis whole genome shotgun sequence.</title>
        <authorList>
            <person name="Shibata T."/>
            <person name="Shimoda M."/>
            <person name="Kobayashi T."/>
            <person name="Uehara T."/>
        </authorList>
    </citation>
    <scope>NUCLEOTIDE SEQUENCE [LARGE SCALE GENOMIC DNA]</scope>
    <source>
        <strain evidence="8 9">Japan</strain>
    </source>
</reference>
<dbReference type="SUPFAM" id="SSF54236">
    <property type="entry name" value="Ubiquitin-like"/>
    <property type="match status" value="1"/>
</dbReference>
<dbReference type="InterPro" id="IPR019748">
    <property type="entry name" value="FERM_central"/>
</dbReference>
<dbReference type="Gene3D" id="3.10.20.90">
    <property type="entry name" value="Phosphatidylinositol 3-kinase Catalytic Subunit, Chain A, domain 1"/>
    <property type="match status" value="1"/>
</dbReference>
<dbReference type="Gene3D" id="2.30.29.30">
    <property type="entry name" value="Pleckstrin-homology domain (PH domain)/Phosphotyrosine-binding domain (PTB)"/>
    <property type="match status" value="1"/>
</dbReference>
<dbReference type="InterPro" id="IPR014352">
    <property type="entry name" value="FERM/acyl-CoA-bd_prot_sf"/>
</dbReference>
<dbReference type="EMBL" id="AP028922">
    <property type="protein sequence ID" value="BET02216.1"/>
    <property type="molecule type" value="Genomic_DNA"/>
</dbReference>
<dbReference type="InterPro" id="IPR018980">
    <property type="entry name" value="FERM_PH-like_C"/>
</dbReference>
<dbReference type="SMART" id="SM01196">
    <property type="entry name" value="FERM_C"/>
    <property type="match status" value="1"/>
</dbReference>
<dbReference type="InterPro" id="IPR018979">
    <property type="entry name" value="FERM_N"/>
</dbReference>
<protein>
    <submittedName>
        <fullName evidence="8">FERM central domain</fullName>
    </submittedName>
</protein>
<keyword evidence="2 5" id="KW-0863">Zinc-finger</keyword>
<dbReference type="PROSITE" id="PS50057">
    <property type="entry name" value="FERM_3"/>
    <property type="match status" value="1"/>
</dbReference>
<evidence type="ECO:0000256" key="3">
    <source>
        <dbReference type="ARBA" id="ARBA00022833"/>
    </source>
</evidence>
<dbReference type="InterPro" id="IPR011993">
    <property type="entry name" value="PH-like_dom_sf"/>
</dbReference>
<dbReference type="InterPro" id="IPR000299">
    <property type="entry name" value="FERM_domain"/>
</dbReference>
<dbReference type="InterPro" id="IPR035963">
    <property type="entry name" value="FERM_2"/>
</dbReference>